<evidence type="ECO:0000313" key="1">
    <source>
        <dbReference type="EMBL" id="TEU23044.1"/>
    </source>
</evidence>
<dbReference type="EMBL" id="SNTY01000088">
    <property type="protein sequence ID" value="TEU23044.1"/>
    <property type="molecule type" value="Genomic_DNA"/>
</dbReference>
<organism evidence="1 2">
    <name type="scientific">Alkanindiges illinoisensis</name>
    <dbReference type="NCBI Taxonomy" id="197183"/>
    <lineage>
        <taxon>Bacteria</taxon>
        <taxon>Pseudomonadati</taxon>
        <taxon>Pseudomonadota</taxon>
        <taxon>Gammaproteobacteria</taxon>
        <taxon>Moraxellales</taxon>
        <taxon>Moraxellaceae</taxon>
        <taxon>Alkanindiges</taxon>
    </lineage>
</organism>
<dbReference type="OrthoDB" id="2063054at2"/>
<dbReference type="Proteomes" id="UP000297834">
    <property type="component" value="Unassembled WGS sequence"/>
</dbReference>
<evidence type="ECO:0000313" key="2">
    <source>
        <dbReference type="Proteomes" id="UP000297834"/>
    </source>
</evidence>
<sequence length="66" mass="7566">MAKEMHQFINRSGDKLELACIVDGTSELPIYKEILLPCGRTAKPQIAKALAQIFIVYRRDKWYLLG</sequence>
<accession>A0A4Y7X8B3</accession>
<keyword evidence="2" id="KW-1185">Reference proteome</keyword>
<comment type="caution">
    <text evidence="1">The sequence shown here is derived from an EMBL/GenBank/DDBJ whole genome shotgun (WGS) entry which is preliminary data.</text>
</comment>
<proteinExistence type="predicted"/>
<reference evidence="1 2" key="1">
    <citation type="submission" date="2019-03" db="EMBL/GenBank/DDBJ databases">
        <title>Alkanindiges illinoisensis: a potential pathogenic isolated from ascites of a gastric cancer patient with abdominal metastasis.</title>
        <authorList>
            <person name="Hu X."/>
            <person name="Yang B."/>
            <person name="Yan X."/>
            <person name="Lin L."/>
            <person name="Zhao H."/>
            <person name="Zhou F."/>
            <person name="Su B."/>
            <person name="Chen J."/>
            <person name="Rui Y."/>
            <person name="Wang Q."/>
            <person name="Zheng L."/>
        </authorList>
    </citation>
    <scope>NUCLEOTIDE SEQUENCE [LARGE SCALE GENOMIC DNA]</scope>
    <source>
        <strain evidence="1 2">NFYY 23406</strain>
    </source>
</reference>
<dbReference type="AlphaFoldDB" id="A0A4Y7X8B3"/>
<dbReference type="RefSeq" id="WP_134245958.1">
    <property type="nucleotide sequence ID" value="NZ_SNTY01000088.1"/>
</dbReference>
<gene>
    <name evidence="1" type="ORF">E2B99_14180</name>
</gene>
<name>A0A4Y7X8B3_9GAMM</name>
<protein>
    <submittedName>
        <fullName evidence="1">Uncharacterized protein</fullName>
    </submittedName>
</protein>